<reference evidence="1" key="1">
    <citation type="journal article" date="2015" name="Nature">
        <title>Complex archaea that bridge the gap between prokaryotes and eukaryotes.</title>
        <authorList>
            <person name="Spang A."/>
            <person name="Saw J.H."/>
            <person name="Jorgensen S.L."/>
            <person name="Zaremba-Niedzwiedzka K."/>
            <person name="Martijn J."/>
            <person name="Lind A.E."/>
            <person name="van Eijk R."/>
            <person name="Schleper C."/>
            <person name="Guy L."/>
            <person name="Ettema T.J."/>
        </authorList>
    </citation>
    <scope>NUCLEOTIDE SEQUENCE</scope>
</reference>
<sequence length="64" mass="7489">MRYHLNGHFIEEQRRGFAVHHTIDTTLETFAELLDRYNSFLSPYNPKFCYGLALGISEEPTLVE</sequence>
<dbReference type="AlphaFoldDB" id="A0A0F8Z142"/>
<comment type="caution">
    <text evidence="1">The sequence shown here is derived from an EMBL/GenBank/DDBJ whole genome shotgun (WGS) entry which is preliminary data.</text>
</comment>
<protein>
    <submittedName>
        <fullName evidence="1">Uncharacterized protein</fullName>
    </submittedName>
</protein>
<proteinExistence type="predicted"/>
<dbReference type="EMBL" id="LAZR01053860">
    <property type="protein sequence ID" value="KKK79810.1"/>
    <property type="molecule type" value="Genomic_DNA"/>
</dbReference>
<organism evidence="1">
    <name type="scientific">marine sediment metagenome</name>
    <dbReference type="NCBI Taxonomy" id="412755"/>
    <lineage>
        <taxon>unclassified sequences</taxon>
        <taxon>metagenomes</taxon>
        <taxon>ecological metagenomes</taxon>
    </lineage>
</organism>
<evidence type="ECO:0000313" key="1">
    <source>
        <dbReference type="EMBL" id="KKK79810.1"/>
    </source>
</evidence>
<gene>
    <name evidence="1" type="ORF">LCGC14_2829790</name>
</gene>
<accession>A0A0F8Z142</accession>
<name>A0A0F8Z142_9ZZZZ</name>